<dbReference type="OrthoDB" id="9768806at2"/>
<dbReference type="CDD" id="cd01392">
    <property type="entry name" value="HTH_LacI"/>
    <property type="match status" value="1"/>
</dbReference>
<evidence type="ECO:0000256" key="2">
    <source>
        <dbReference type="ARBA" id="ARBA00023125"/>
    </source>
</evidence>
<dbReference type="InterPro" id="IPR000843">
    <property type="entry name" value="HTH_LacI"/>
</dbReference>
<dbReference type="Gene3D" id="1.10.260.40">
    <property type="entry name" value="lambda repressor-like DNA-binding domains"/>
    <property type="match status" value="1"/>
</dbReference>
<dbReference type="SUPFAM" id="SSF53822">
    <property type="entry name" value="Periplasmic binding protein-like I"/>
    <property type="match status" value="1"/>
</dbReference>
<dbReference type="SUPFAM" id="SSF47413">
    <property type="entry name" value="lambda repressor-like DNA-binding domains"/>
    <property type="match status" value="1"/>
</dbReference>
<accession>A0A1M5LMB6</accession>
<dbReference type="Pfam" id="PF00356">
    <property type="entry name" value="LacI"/>
    <property type="match status" value="1"/>
</dbReference>
<dbReference type="AlphaFoldDB" id="A0A1M5LMB6"/>
<dbReference type="GO" id="GO:0003700">
    <property type="term" value="F:DNA-binding transcription factor activity"/>
    <property type="evidence" value="ECO:0007669"/>
    <property type="project" value="TreeGrafter"/>
</dbReference>
<evidence type="ECO:0000313" key="5">
    <source>
        <dbReference type="EMBL" id="SHG66292.1"/>
    </source>
</evidence>
<dbReference type="PANTHER" id="PTHR30146">
    <property type="entry name" value="LACI-RELATED TRANSCRIPTIONAL REPRESSOR"/>
    <property type="match status" value="1"/>
</dbReference>
<dbReference type="Gene3D" id="3.40.50.2300">
    <property type="match status" value="2"/>
</dbReference>
<dbReference type="PANTHER" id="PTHR30146:SF109">
    <property type="entry name" value="HTH-TYPE TRANSCRIPTIONAL REGULATOR GALS"/>
    <property type="match status" value="1"/>
</dbReference>
<name>A0A1M5LMB6_9FLAO</name>
<feature type="domain" description="HTH lacI-type" evidence="4">
    <location>
        <begin position="4"/>
        <end position="58"/>
    </location>
</feature>
<dbReference type="PROSITE" id="PS50932">
    <property type="entry name" value="HTH_LACI_2"/>
    <property type="match status" value="1"/>
</dbReference>
<keyword evidence="1" id="KW-0805">Transcription regulation</keyword>
<dbReference type="InterPro" id="IPR010982">
    <property type="entry name" value="Lambda_DNA-bd_dom_sf"/>
</dbReference>
<dbReference type="Proteomes" id="UP000184532">
    <property type="component" value="Unassembled WGS sequence"/>
</dbReference>
<dbReference type="InterPro" id="IPR028082">
    <property type="entry name" value="Peripla_BP_I"/>
</dbReference>
<dbReference type="GO" id="GO:0000976">
    <property type="term" value="F:transcription cis-regulatory region binding"/>
    <property type="evidence" value="ECO:0007669"/>
    <property type="project" value="TreeGrafter"/>
</dbReference>
<sequence length="348" mass="39124">MGRTTLQQIALSLNLSVTTVSKALRSYPDVSEKTIQKVKEAAKLLNYKPNTFAVNLRTQESKTIGLVIPEIVHQFFSSVIKGVIEEAEKNGYVVIVLQTSQDFETEKKRIEFLIDKQVDGILIAIADQTVDCFHLYEVQSMDLPVVMFDKISKSVSCSKVIIDDIKAGYEATKHLIDCGCKNIAHFRGPLTSQNSIDRYLGYKKALEESGLKFDESNVYHCIKMNFEEGQEQAQKLLQNNRSVDGIFINTDMVAVGAMTEFKAQGIKIPEEISIVGFGNWFLSSVITPSLTTIDQPSYTMGKIAFNTLLSELTKRKKNEHVEHETVILPTEIIERESTLARKKFNISL</sequence>
<keyword evidence="6" id="KW-1185">Reference proteome</keyword>
<evidence type="ECO:0000256" key="1">
    <source>
        <dbReference type="ARBA" id="ARBA00023015"/>
    </source>
</evidence>
<organism evidence="5 6">
    <name type="scientific">Flagellimonas flava</name>
    <dbReference type="NCBI Taxonomy" id="570519"/>
    <lineage>
        <taxon>Bacteria</taxon>
        <taxon>Pseudomonadati</taxon>
        <taxon>Bacteroidota</taxon>
        <taxon>Flavobacteriia</taxon>
        <taxon>Flavobacteriales</taxon>
        <taxon>Flavobacteriaceae</taxon>
        <taxon>Flagellimonas</taxon>
    </lineage>
</organism>
<dbReference type="RefSeq" id="WP_073179025.1">
    <property type="nucleotide sequence ID" value="NZ_FQWL01000003.1"/>
</dbReference>
<dbReference type="EMBL" id="FQWL01000003">
    <property type="protein sequence ID" value="SHG66292.1"/>
    <property type="molecule type" value="Genomic_DNA"/>
</dbReference>
<evidence type="ECO:0000313" key="6">
    <source>
        <dbReference type="Proteomes" id="UP000184532"/>
    </source>
</evidence>
<evidence type="ECO:0000256" key="3">
    <source>
        <dbReference type="ARBA" id="ARBA00023163"/>
    </source>
</evidence>
<proteinExistence type="predicted"/>
<keyword evidence="3" id="KW-0804">Transcription</keyword>
<dbReference type="Pfam" id="PF00532">
    <property type="entry name" value="Peripla_BP_1"/>
    <property type="match status" value="1"/>
</dbReference>
<dbReference type="SMART" id="SM00354">
    <property type="entry name" value="HTH_LACI"/>
    <property type="match status" value="1"/>
</dbReference>
<dbReference type="STRING" id="570519.SAMN04488116_1990"/>
<reference evidence="6" key="1">
    <citation type="submission" date="2016-11" db="EMBL/GenBank/DDBJ databases">
        <authorList>
            <person name="Varghese N."/>
            <person name="Submissions S."/>
        </authorList>
    </citation>
    <scope>NUCLEOTIDE SEQUENCE [LARGE SCALE GENOMIC DNA]</scope>
    <source>
        <strain evidence="6">DSM 22638</strain>
    </source>
</reference>
<dbReference type="CDD" id="cd06267">
    <property type="entry name" value="PBP1_LacI_sugar_binding-like"/>
    <property type="match status" value="1"/>
</dbReference>
<evidence type="ECO:0000259" key="4">
    <source>
        <dbReference type="PROSITE" id="PS50932"/>
    </source>
</evidence>
<gene>
    <name evidence="5" type="ORF">SAMN04488116_1990</name>
</gene>
<keyword evidence="2" id="KW-0238">DNA-binding</keyword>
<dbReference type="InterPro" id="IPR001761">
    <property type="entry name" value="Peripla_BP/Lac1_sug-bd_dom"/>
</dbReference>
<protein>
    <submittedName>
        <fullName evidence="5">Transcriptional regulator, LacI family</fullName>
    </submittedName>
</protein>